<protein>
    <recommendedName>
        <fullName evidence="6">U6 snRNA phosphodiesterase 1</fullName>
    </recommendedName>
    <alternativeName>
        <fullName evidence="7">3'-5' RNA exonuclease USB1</fullName>
    </alternativeName>
</protein>
<reference evidence="9" key="1">
    <citation type="submission" date="2025-08" db="UniProtKB">
        <authorList>
            <consortium name="RefSeq"/>
        </authorList>
    </citation>
    <scope>IDENTIFICATION</scope>
</reference>
<evidence type="ECO:0000256" key="3">
    <source>
        <dbReference type="ARBA" id="ARBA00023239"/>
    </source>
</evidence>
<organism evidence="8 9">
    <name type="scientific">Priapulus caudatus</name>
    <name type="common">Priapulid worm</name>
    <dbReference type="NCBI Taxonomy" id="37621"/>
    <lineage>
        <taxon>Eukaryota</taxon>
        <taxon>Metazoa</taxon>
        <taxon>Ecdysozoa</taxon>
        <taxon>Scalidophora</taxon>
        <taxon>Priapulida</taxon>
        <taxon>Priapulimorpha</taxon>
        <taxon>Priapulimorphida</taxon>
        <taxon>Priapulidae</taxon>
        <taxon>Priapulus</taxon>
    </lineage>
</organism>
<evidence type="ECO:0000256" key="4">
    <source>
        <dbReference type="ARBA" id="ARBA00023242"/>
    </source>
</evidence>
<proteinExistence type="predicted"/>
<accession>A0ABM1E856</accession>
<evidence type="ECO:0000256" key="2">
    <source>
        <dbReference type="ARBA" id="ARBA00022801"/>
    </source>
</evidence>
<keyword evidence="2" id="KW-0378">Hydrolase</keyword>
<evidence type="ECO:0000256" key="5">
    <source>
        <dbReference type="ARBA" id="ARBA00029300"/>
    </source>
</evidence>
<evidence type="ECO:0000313" key="8">
    <source>
        <dbReference type="Proteomes" id="UP000695022"/>
    </source>
</evidence>
<dbReference type="PANTHER" id="PTHR13522:SF3">
    <property type="entry name" value="U6 SNRNA PHOSPHODIESTERASE 1"/>
    <property type="match status" value="1"/>
</dbReference>
<evidence type="ECO:0000313" key="9">
    <source>
        <dbReference type="RefSeq" id="XP_014668377.1"/>
    </source>
</evidence>
<dbReference type="InterPro" id="IPR027521">
    <property type="entry name" value="Usb1"/>
</dbReference>
<dbReference type="GeneID" id="106809717"/>
<dbReference type="Proteomes" id="UP000695022">
    <property type="component" value="Unplaced"/>
</dbReference>
<keyword evidence="3" id="KW-0456">Lyase</keyword>
<evidence type="ECO:0000256" key="6">
    <source>
        <dbReference type="ARBA" id="ARBA00029543"/>
    </source>
</evidence>
<gene>
    <name evidence="9" type="primary">LOC106809717</name>
</gene>
<evidence type="ECO:0000256" key="7">
    <source>
        <dbReference type="ARBA" id="ARBA00030030"/>
    </source>
</evidence>
<keyword evidence="4" id="KW-0539">Nucleus</keyword>
<dbReference type="PANTHER" id="PTHR13522">
    <property type="entry name" value="U6 SNRNA PHOSPHODIESTERASE 1"/>
    <property type="match status" value="1"/>
</dbReference>
<dbReference type="Pfam" id="PF09749">
    <property type="entry name" value="HVSL"/>
    <property type="match status" value="1"/>
</dbReference>
<name>A0ABM1E856_PRICU</name>
<evidence type="ECO:0000256" key="1">
    <source>
        <dbReference type="ARBA" id="ARBA00022722"/>
    </source>
</evidence>
<dbReference type="RefSeq" id="XP_014668377.1">
    <property type="nucleotide sequence ID" value="XM_014812891.1"/>
</dbReference>
<dbReference type="Gene3D" id="3.90.1140.10">
    <property type="entry name" value="Cyclic phosphodiesterase"/>
    <property type="match status" value="1"/>
</dbReference>
<keyword evidence="8" id="KW-1185">Reference proteome</keyword>
<sequence length="204" mass="23175">MHGGRVRSFAHVRGNWATYIFVPVTVDKHLGNLVRKLVKAAREFTGSDWQCVDDFHISVSRTVVLAHHCIEPFTDSIKTQLEFVKSFIITFEGVELYTNDEKTRSFLGLKVGFGHSDLCNIIAHTDAVMQDFHLTKFYLQPSFHMSVGWCVGDLTESVAAETITCFNKLMLGQQRDHGDSFTMLVSEFRCKTGNRVYVYPLDDS</sequence>
<comment type="catalytic activity">
    <reaction evidence="5">
        <text>a 3'-end uridylyl-uridine-RNA = a 3'-end 2',3'-cyclophospho-uridine-RNA + uridine</text>
        <dbReference type="Rhea" id="RHEA:46052"/>
        <dbReference type="Rhea" id="RHEA-COMP:17384"/>
        <dbReference type="Rhea" id="RHEA-COMP:17385"/>
        <dbReference type="ChEBI" id="CHEBI:16704"/>
        <dbReference type="ChEBI" id="CHEBI:85643"/>
        <dbReference type="ChEBI" id="CHEBI:85644"/>
    </reaction>
    <physiologicalReaction direction="left-to-right" evidence="5">
        <dbReference type="Rhea" id="RHEA:46053"/>
    </physiologicalReaction>
</comment>
<keyword evidence="1" id="KW-0540">Nuclease</keyword>